<evidence type="ECO:0000256" key="1">
    <source>
        <dbReference type="SAM" id="MobiDB-lite"/>
    </source>
</evidence>
<protein>
    <submittedName>
        <fullName evidence="2">Uncharacterized protein</fullName>
    </submittedName>
</protein>
<keyword evidence="3" id="KW-1185">Reference proteome</keyword>
<evidence type="ECO:0000313" key="2">
    <source>
        <dbReference type="EMBL" id="ODV65241.1"/>
    </source>
</evidence>
<feature type="region of interest" description="Disordered" evidence="1">
    <location>
        <begin position="1"/>
        <end position="27"/>
    </location>
</feature>
<dbReference type="GeneID" id="30998265"/>
<sequence>MALTAVSAASAAAKASKGTFGSSTSDAGAGADGAGFSAAASASVALLTYADDDDDDDDVIMLPASFPRSPPRNSDPGSLYERFELILSKCLTHNLDDEFPVSEDGKFGFVPTECSETHGLGNTLQETPELSN</sequence>
<name>A0A1E4RDB2_9ASCO</name>
<dbReference type="Proteomes" id="UP000095085">
    <property type="component" value="Unassembled WGS sequence"/>
</dbReference>
<proteinExistence type="predicted"/>
<evidence type="ECO:0000313" key="3">
    <source>
        <dbReference type="Proteomes" id="UP000095085"/>
    </source>
</evidence>
<dbReference type="EMBL" id="KV454545">
    <property type="protein sequence ID" value="ODV65241.1"/>
    <property type="molecule type" value="Genomic_DNA"/>
</dbReference>
<dbReference type="RefSeq" id="XP_020074308.1">
    <property type="nucleotide sequence ID" value="XM_020223716.1"/>
</dbReference>
<reference evidence="3" key="1">
    <citation type="submission" date="2016-05" db="EMBL/GenBank/DDBJ databases">
        <title>Comparative genomics of biotechnologically important yeasts.</title>
        <authorList>
            <consortium name="DOE Joint Genome Institute"/>
            <person name="Riley R."/>
            <person name="Haridas S."/>
            <person name="Wolfe K.H."/>
            <person name="Lopes M.R."/>
            <person name="Hittinger C.T."/>
            <person name="Goker M."/>
            <person name="Salamov A."/>
            <person name="Wisecaver J."/>
            <person name="Long T.M."/>
            <person name="Aerts A.L."/>
            <person name="Barry K."/>
            <person name="Choi C."/>
            <person name="Clum A."/>
            <person name="Coughlan A.Y."/>
            <person name="Deshpande S."/>
            <person name="Douglass A.P."/>
            <person name="Hanson S.J."/>
            <person name="Klenk H.-P."/>
            <person name="Labutti K."/>
            <person name="Lapidus A."/>
            <person name="Lindquist E."/>
            <person name="Lipzen A."/>
            <person name="Meier-Kolthoff J.P."/>
            <person name="Ohm R.A."/>
            <person name="Otillar R.P."/>
            <person name="Pangilinan J."/>
            <person name="Peng Y."/>
            <person name="Rokas A."/>
            <person name="Rosa C.A."/>
            <person name="Scheuner C."/>
            <person name="Sibirny A.A."/>
            <person name="Slot J.C."/>
            <person name="Stielow J.B."/>
            <person name="Sun H."/>
            <person name="Kurtzman C.P."/>
            <person name="Blackwell M."/>
            <person name="Grigoriev I.V."/>
            <person name="Jeffries T.W."/>
        </authorList>
    </citation>
    <scope>NUCLEOTIDE SEQUENCE [LARGE SCALE GENOMIC DNA]</scope>
    <source>
        <strain evidence="3">NRRL Y-1933</strain>
    </source>
</reference>
<accession>A0A1E4RDB2</accession>
<dbReference type="AlphaFoldDB" id="A0A1E4RDB2"/>
<gene>
    <name evidence="2" type="ORF">HYPBUDRAFT_8152</name>
</gene>
<organism evidence="2 3">
    <name type="scientific">Hyphopichia burtonii NRRL Y-1933</name>
    <dbReference type="NCBI Taxonomy" id="984485"/>
    <lineage>
        <taxon>Eukaryota</taxon>
        <taxon>Fungi</taxon>
        <taxon>Dikarya</taxon>
        <taxon>Ascomycota</taxon>
        <taxon>Saccharomycotina</taxon>
        <taxon>Pichiomycetes</taxon>
        <taxon>Debaryomycetaceae</taxon>
        <taxon>Hyphopichia</taxon>
    </lineage>
</organism>